<dbReference type="InterPro" id="IPR010065">
    <property type="entry name" value="AA_ABC_transptr_permease_3TM"/>
</dbReference>
<protein>
    <submittedName>
        <fullName evidence="11">Polar amino acid transport system permease protein</fullName>
    </submittedName>
</protein>
<evidence type="ECO:0000256" key="8">
    <source>
        <dbReference type="ARBA" id="ARBA00023136"/>
    </source>
</evidence>
<evidence type="ECO:0000313" key="12">
    <source>
        <dbReference type="Proteomes" id="UP001242480"/>
    </source>
</evidence>
<keyword evidence="12" id="KW-1185">Reference proteome</keyword>
<comment type="similarity">
    <text evidence="2">Belongs to the binding-protein-dependent transport system permease family. HisMQ subfamily.</text>
</comment>
<evidence type="ECO:0000256" key="6">
    <source>
        <dbReference type="ARBA" id="ARBA00022970"/>
    </source>
</evidence>
<dbReference type="PANTHER" id="PTHR30614">
    <property type="entry name" value="MEMBRANE COMPONENT OF AMINO ACID ABC TRANSPORTER"/>
    <property type="match status" value="1"/>
</dbReference>
<dbReference type="NCBIfam" id="TIGR01726">
    <property type="entry name" value="HEQRo_perm_3TM"/>
    <property type="match status" value="1"/>
</dbReference>
<dbReference type="PANTHER" id="PTHR30614:SF0">
    <property type="entry name" value="L-CYSTINE TRANSPORT SYSTEM PERMEASE PROTEIN TCYL"/>
    <property type="match status" value="1"/>
</dbReference>
<keyword evidence="6" id="KW-0029">Amino-acid transport</keyword>
<evidence type="ECO:0000256" key="4">
    <source>
        <dbReference type="ARBA" id="ARBA00022475"/>
    </source>
</evidence>
<dbReference type="CDD" id="cd06261">
    <property type="entry name" value="TM_PBP2"/>
    <property type="match status" value="1"/>
</dbReference>
<feature type="transmembrane region" description="Helical" evidence="9">
    <location>
        <begin position="59"/>
        <end position="82"/>
    </location>
</feature>
<comment type="subcellular location">
    <subcellularLocation>
        <location evidence="1">Cell inner membrane</location>
        <topology evidence="1">Multi-pass membrane protein</topology>
    </subcellularLocation>
    <subcellularLocation>
        <location evidence="9">Cell membrane</location>
        <topology evidence="9">Multi-pass membrane protein</topology>
    </subcellularLocation>
</comment>
<dbReference type="Gene3D" id="1.10.3720.10">
    <property type="entry name" value="MetI-like"/>
    <property type="match status" value="1"/>
</dbReference>
<evidence type="ECO:0000256" key="1">
    <source>
        <dbReference type="ARBA" id="ARBA00004429"/>
    </source>
</evidence>
<evidence type="ECO:0000256" key="5">
    <source>
        <dbReference type="ARBA" id="ARBA00022692"/>
    </source>
</evidence>
<dbReference type="PROSITE" id="PS50928">
    <property type="entry name" value="ABC_TM1"/>
    <property type="match status" value="1"/>
</dbReference>
<dbReference type="InterPro" id="IPR035906">
    <property type="entry name" value="MetI-like_sf"/>
</dbReference>
<dbReference type="Proteomes" id="UP001242480">
    <property type="component" value="Unassembled WGS sequence"/>
</dbReference>
<dbReference type="InterPro" id="IPR043429">
    <property type="entry name" value="ArtM/GltK/GlnP/TcyL/YhdX-like"/>
</dbReference>
<keyword evidence="8 9" id="KW-0472">Membrane</keyword>
<feature type="domain" description="ABC transmembrane type-1" evidence="10">
    <location>
        <begin position="25"/>
        <end position="213"/>
    </location>
</feature>
<dbReference type="InterPro" id="IPR000515">
    <property type="entry name" value="MetI-like"/>
</dbReference>
<evidence type="ECO:0000259" key="10">
    <source>
        <dbReference type="PROSITE" id="PS50928"/>
    </source>
</evidence>
<evidence type="ECO:0000256" key="3">
    <source>
        <dbReference type="ARBA" id="ARBA00022448"/>
    </source>
</evidence>
<gene>
    <name evidence="11" type="ORF">QO011_007264</name>
</gene>
<feature type="transmembrane region" description="Helical" evidence="9">
    <location>
        <begin position="88"/>
        <end position="107"/>
    </location>
</feature>
<dbReference type="SUPFAM" id="SSF161098">
    <property type="entry name" value="MetI-like"/>
    <property type="match status" value="1"/>
</dbReference>
<reference evidence="11 12" key="1">
    <citation type="submission" date="2023-07" db="EMBL/GenBank/DDBJ databases">
        <title>Genomic Encyclopedia of Type Strains, Phase IV (KMG-IV): sequencing the most valuable type-strain genomes for metagenomic binning, comparative biology and taxonomic classification.</title>
        <authorList>
            <person name="Goeker M."/>
        </authorList>
    </citation>
    <scope>NUCLEOTIDE SEQUENCE [LARGE SCALE GENOMIC DNA]</scope>
    <source>
        <strain evidence="11 12">DSM 19619</strain>
    </source>
</reference>
<keyword evidence="7 9" id="KW-1133">Transmembrane helix</keyword>
<feature type="transmembrane region" description="Helical" evidence="9">
    <location>
        <begin position="30"/>
        <end position="52"/>
    </location>
</feature>
<dbReference type="EMBL" id="JAUSVX010000021">
    <property type="protein sequence ID" value="MDQ0474224.1"/>
    <property type="molecule type" value="Genomic_DNA"/>
</dbReference>
<name>A0ABU0JLV2_9HYPH</name>
<evidence type="ECO:0000313" key="11">
    <source>
        <dbReference type="EMBL" id="MDQ0474224.1"/>
    </source>
</evidence>
<sequence length="225" mass="23283">MTMAGEGADIVHTLWAGRHAVLAGLEVTGLMAGGGLALGLGIAAPLAVAGVFGPRLLRLAVGLYVFVLRGTPLLVTLLFLFFGLGAVWQALPAMLAAALAMGLYAGAHLTEIFRGAIQSIPAAQIDAAKAVGLPFCARLTAVVAPLSLPRALPSVTNVAADMVKASTLVSALGVGDLLMTGQDMAMRTLLIPQVYITLWAAYLAINLSLGAVGRWLEGRFRHVVY</sequence>
<evidence type="ECO:0000256" key="2">
    <source>
        <dbReference type="ARBA" id="ARBA00010072"/>
    </source>
</evidence>
<keyword evidence="3 9" id="KW-0813">Transport</keyword>
<evidence type="ECO:0000256" key="9">
    <source>
        <dbReference type="RuleBase" id="RU363032"/>
    </source>
</evidence>
<keyword evidence="4" id="KW-1003">Cell membrane</keyword>
<organism evidence="11 12">
    <name type="scientific">Labrys wisconsinensis</name>
    <dbReference type="NCBI Taxonomy" id="425677"/>
    <lineage>
        <taxon>Bacteria</taxon>
        <taxon>Pseudomonadati</taxon>
        <taxon>Pseudomonadota</taxon>
        <taxon>Alphaproteobacteria</taxon>
        <taxon>Hyphomicrobiales</taxon>
        <taxon>Xanthobacteraceae</taxon>
        <taxon>Labrys</taxon>
    </lineage>
</organism>
<comment type="caution">
    <text evidence="11">The sequence shown here is derived from an EMBL/GenBank/DDBJ whole genome shotgun (WGS) entry which is preliminary data.</text>
</comment>
<accession>A0ABU0JLV2</accession>
<proteinExistence type="inferred from homology"/>
<keyword evidence="5 9" id="KW-0812">Transmembrane</keyword>
<feature type="transmembrane region" description="Helical" evidence="9">
    <location>
        <begin position="194"/>
        <end position="216"/>
    </location>
</feature>
<dbReference type="Pfam" id="PF00528">
    <property type="entry name" value="BPD_transp_1"/>
    <property type="match status" value="1"/>
</dbReference>
<evidence type="ECO:0000256" key="7">
    <source>
        <dbReference type="ARBA" id="ARBA00022989"/>
    </source>
</evidence>